<keyword evidence="3" id="KW-0479">Metal-binding</keyword>
<dbReference type="InterPro" id="IPR011650">
    <property type="entry name" value="Peptidase_M20_dimer"/>
</dbReference>
<dbReference type="Proteomes" id="UP000198462">
    <property type="component" value="Unassembled WGS sequence"/>
</dbReference>
<name>A0A219B5K8_9SPHN</name>
<accession>A0A219B5K8</accession>
<keyword evidence="2" id="KW-0645">Protease</keyword>
<evidence type="ECO:0000256" key="1">
    <source>
        <dbReference type="ARBA" id="ARBA00006247"/>
    </source>
</evidence>
<dbReference type="GO" id="GO:0006508">
    <property type="term" value="P:proteolysis"/>
    <property type="evidence" value="ECO:0007669"/>
    <property type="project" value="UniProtKB-KW"/>
</dbReference>
<dbReference type="OrthoDB" id="9809784at2"/>
<dbReference type="Gene3D" id="3.40.630.10">
    <property type="entry name" value="Zn peptidases"/>
    <property type="match status" value="1"/>
</dbReference>
<dbReference type="InterPro" id="IPR047177">
    <property type="entry name" value="Pept_M20A"/>
</dbReference>
<dbReference type="Pfam" id="PF07687">
    <property type="entry name" value="M20_dimer"/>
    <property type="match status" value="1"/>
</dbReference>
<keyword evidence="6" id="KW-0732">Signal</keyword>
<proteinExistence type="inferred from homology"/>
<evidence type="ECO:0000313" key="9">
    <source>
        <dbReference type="Proteomes" id="UP000198462"/>
    </source>
</evidence>
<keyword evidence="9" id="KW-1185">Reference proteome</keyword>
<keyword evidence="4" id="KW-0378">Hydrolase</keyword>
<dbReference type="PROSITE" id="PS00758">
    <property type="entry name" value="ARGE_DAPE_CPG2_1"/>
    <property type="match status" value="1"/>
</dbReference>
<protein>
    <recommendedName>
        <fullName evidence="7">Peptidase M20 dimerisation domain-containing protein</fullName>
    </recommendedName>
</protein>
<dbReference type="GO" id="GO:0008233">
    <property type="term" value="F:peptidase activity"/>
    <property type="evidence" value="ECO:0007669"/>
    <property type="project" value="UniProtKB-KW"/>
</dbReference>
<evidence type="ECO:0000256" key="5">
    <source>
        <dbReference type="ARBA" id="ARBA00022833"/>
    </source>
</evidence>
<evidence type="ECO:0000259" key="7">
    <source>
        <dbReference type="Pfam" id="PF07687"/>
    </source>
</evidence>
<dbReference type="AlphaFoldDB" id="A0A219B5K8"/>
<dbReference type="PANTHER" id="PTHR45962:SF1">
    <property type="entry name" value="N-FATTY-ACYL-AMINO ACID SYNTHASE_HYDROLASE PM20D1"/>
    <property type="match status" value="1"/>
</dbReference>
<feature type="signal peptide" evidence="6">
    <location>
        <begin position="1"/>
        <end position="29"/>
    </location>
</feature>
<keyword evidence="5" id="KW-0862">Zinc</keyword>
<dbReference type="EMBL" id="NFZT01000001">
    <property type="protein sequence ID" value="OWV33464.1"/>
    <property type="molecule type" value="Genomic_DNA"/>
</dbReference>
<sequence length="472" mass="49987">MIRTRSAAVLSAGISAALLASAVSLPAVAQVQPGSERGTEALDLYRDLISFRTAEGHGQVPAMAERLAQELREAGFSDEDITITPSGETAYMTVRYEGSGEEAPIAFMAHMDVVDALPEDWEHDPFALREEDGFFLGRGAVDNKMGVAHLTRAFAELKASGFVPDRDLFLAFSGDEETGMATTQALANSLAPLGFAYALNSDAGGGALSEDGTALGYGMQVAEKTYATFEVTVTNPGGHSSQPRADNAIYDLTSILQRVAELRFPAMSNEITRGLIRAAAAGEPAERAALMRRFADDPADSEAAAALVNDPKTAPDVSTTCVATMLDAGHAENALPQRATATVNCRIFPGVEVSEVQDRLEELSADIENVTWQALDNPSASPISTPDPEVMAAVKAALAPRYPDVTVMPNQSAGGTDGKWFRKAGIPTFAVSPIFFPPSPVGAHGLNERAPADSFYFGLDYWPALIRDLAAD</sequence>
<dbReference type="InterPro" id="IPR001261">
    <property type="entry name" value="ArgE/DapE_CS"/>
</dbReference>
<feature type="domain" description="Peptidase M20 dimerisation" evidence="7">
    <location>
        <begin position="222"/>
        <end position="365"/>
    </location>
</feature>
<dbReference type="SUPFAM" id="SSF55031">
    <property type="entry name" value="Bacterial exopeptidase dimerisation domain"/>
    <property type="match status" value="1"/>
</dbReference>
<evidence type="ECO:0000256" key="3">
    <source>
        <dbReference type="ARBA" id="ARBA00022723"/>
    </source>
</evidence>
<organism evidence="8 9">
    <name type="scientific">Pacificimonas flava</name>
    <dbReference type="NCBI Taxonomy" id="1234595"/>
    <lineage>
        <taxon>Bacteria</taxon>
        <taxon>Pseudomonadati</taxon>
        <taxon>Pseudomonadota</taxon>
        <taxon>Alphaproteobacteria</taxon>
        <taxon>Sphingomonadales</taxon>
        <taxon>Sphingosinicellaceae</taxon>
        <taxon>Pacificimonas</taxon>
    </lineage>
</organism>
<comment type="similarity">
    <text evidence="1">Belongs to the peptidase M20A family.</text>
</comment>
<evidence type="ECO:0000313" key="8">
    <source>
        <dbReference type="EMBL" id="OWV33464.1"/>
    </source>
</evidence>
<dbReference type="GO" id="GO:0046872">
    <property type="term" value="F:metal ion binding"/>
    <property type="evidence" value="ECO:0007669"/>
    <property type="project" value="UniProtKB-KW"/>
</dbReference>
<evidence type="ECO:0000256" key="6">
    <source>
        <dbReference type="SAM" id="SignalP"/>
    </source>
</evidence>
<dbReference type="SUPFAM" id="SSF53187">
    <property type="entry name" value="Zn-dependent exopeptidases"/>
    <property type="match status" value="1"/>
</dbReference>
<feature type="chain" id="PRO_5011990508" description="Peptidase M20 dimerisation domain-containing protein" evidence="6">
    <location>
        <begin position="30"/>
        <end position="472"/>
    </location>
</feature>
<dbReference type="RefSeq" id="WP_088712240.1">
    <property type="nucleotide sequence ID" value="NZ_NFZT01000001.1"/>
</dbReference>
<dbReference type="InterPro" id="IPR036264">
    <property type="entry name" value="Bact_exopeptidase_dim_dom"/>
</dbReference>
<dbReference type="NCBIfam" id="NF006596">
    <property type="entry name" value="PRK09133.1"/>
    <property type="match status" value="1"/>
</dbReference>
<dbReference type="Gene3D" id="3.30.70.360">
    <property type="match status" value="1"/>
</dbReference>
<reference evidence="9" key="1">
    <citation type="submission" date="2017-05" db="EMBL/GenBank/DDBJ databases">
        <authorList>
            <person name="Lin X."/>
        </authorList>
    </citation>
    <scope>NUCLEOTIDE SEQUENCE [LARGE SCALE GENOMIC DNA]</scope>
    <source>
        <strain evidence="9">JLT2012</strain>
    </source>
</reference>
<dbReference type="Pfam" id="PF01546">
    <property type="entry name" value="Peptidase_M20"/>
    <property type="match status" value="1"/>
</dbReference>
<dbReference type="Gene3D" id="1.10.150.900">
    <property type="match status" value="1"/>
</dbReference>
<evidence type="ECO:0000256" key="2">
    <source>
        <dbReference type="ARBA" id="ARBA00022670"/>
    </source>
</evidence>
<comment type="caution">
    <text evidence="8">The sequence shown here is derived from an EMBL/GenBank/DDBJ whole genome shotgun (WGS) entry which is preliminary data.</text>
</comment>
<gene>
    <name evidence="8" type="ORF">B5C34_08325</name>
</gene>
<dbReference type="InterPro" id="IPR002933">
    <property type="entry name" value="Peptidase_M20"/>
</dbReference>
<evidence type="ECO:0000256" key="4">
    <source>
        <dbReference type="ARBA" id="ARBA00022801"/>
    </source>
</evidence>
<dbReference type="PANTHER" id="PTHR45962">
    <property type="entry name" value="N-FATTY-ACYL-AMINO ACID SYNTHASE/HYDROLASE PM20D1"/>
    <property type="match status" value="1"/>
</dbReference>